<dbReference type="GO" id="GO:0005874">
    <property type="term" value="C:microtubule"/>
    <property type="evidence" value="ECO:0007669"/>
    <property type="project" value="UniProtKB-KW"/>
</dbReference>
<dbReference type="InterPro" id="IPR000938">
    <property type="entry name" value="CAP-Gly_domain"/>
</dbReference>
<feature type="compositionally biased region" description="Low complexity" evidence="8">
    <location>
        <begin position="106"/>
        <end position="128"/>
    </location>
</feature>
<keyword evidence="4" id="KW-0493">Microtubule</keyword>
<dbReference type="InterPro" id="IPR036859">
    <property type="entry name" value="CAP-Gly_dom_sf"/>
</dbReference>
<evidence type="ECO:0000256" key="3">
    <source>
        <dbReference type="ARBA" id="ARBA00022490"/>
    </source>
</evidence>
<evidence type="ECO:0000256" key="1">
    <source>
        <dbReference type="ARBA" id="ARBA00004245"/>
    </source>
</evidence>
<keyword evidence="5" id="KW-0243">Dynein</keyword>
<dbReference type="SUPFAM" id="SSF57997">
    <property type="entry name" value="Tropomyosin"/>
    <property type="match status" value="1"/>
</dbReference>
<dbReference type="PROSITE" id="PS00845">
    <property type="entry name" value="CAP_GLY_1"/>
    <property type="match status" value="1"/>
</dbReference>
<dbReference type="SUPFAM" id="SSF74924">
    <property type="entry name" value="Cap-Gly domain"/>
    <property type="match status" value="1"/>
</dbReference>
<name>A0A8H5FDC8_9AGAR</name>
<dbReference type="Gene3D" id="1.10.287.1490">
    <property type="match status" value="1"/>
</dbReference>
<comment type="similarity">
    <text evidence="2">Belongs to the dynactin 150 kDa subunit family.</text>
</comment>
<dbReference type="PANTHER" id="PTHR18916">
    <property type="entry name" value="DYNACTIN 1-RELATED MICROTUBULE-BINDING"/>
    <property type="match status" value="1"/>
</dbReference>
<evidence type="ECO:0000259" key="9">
    <source>
        <dbReference type="PROSITE" id="PS50245"/>
    </source>
</evidence>
<dbReference type="PANTHER" id="PTHR18916:SF85">
    <property type="entry name" value="TUBULIN-FOLDING COFACTOR B"/>
    <property type="match status" value="1"/>
</dbReference>
<evidence type="ECO:0000256" key="5">
    <source>
        <dbReference type="ARBA" id="ARBA00023017"/>
    </source>
</evidence>
<evidence type="ECO:0000313" key="11">
    <source>
        <dbReference type="Proteomes" id="UP000541558"/>
    </source>
</evidence>
<dbReference type="Gene3D" id="2.30.30.190">
    <property type="entry name" value="CAP Gly-rich-like domain"/>
    <property type="match status" value="1"/>
</dbReference>
<dbReference type="InterPro" id="IPR022157">
    <property type="entry name" value="Dynactin"/>
</dbReference>
<evidence type="ECO:0000256" key="2">
    <source>
        <dbReference type="ARBA" id="ARBA00011010"/>
    </source>
</evidence>
<dbReference type="GO" id="GO:0005816">
    <property type="term" value="C:spindle pole body"/>
    <property type="evidence" value="ECO:0007669"/>
    <property type="project" value="TreeGrafter"/>
</dbReference>
<dbReference type="Pfam" id="PF12455">
    <property type="entry name" value="Dynactin"/>
    <property type="match status" value="1"/>
</dbReference>
<evidence type="ECO:0000256" key="4">
    <source>
        <dbReference type="ARBA" id="ARBA00022701"/>
    </source>
</evidence>
<sequence length="1242" mass="137506">MDPQLGTIVTTPQGRGVVRFVGSTSFQVGKWVGIELDEAIGKNDGSVQGVQYFTCRPNHGVFIRPSKIISTHGSELDVRQGPSAPSARPLGHQRTPSNSALLRTNSVRSQVSSVSASSASSPRSGSPAKPQASVPATPRASARQAPSPTKRAPTANVIPPTPASSASRRPFALRQASIEVPPQQEPRGVSRRPSSPLTQPPVSASPPSISAQITSAGLDVPSRPTTPAVHHPQDEQELQELRAKIRVLEARRADDSRHLRELETRLQDAEAFVALRPKLQAKLHDQQTELNATKRDLADAQQLAALADNRIADAHDQLELVMLDKEVAEERAEIAEATVEELKEQLAMLKVENDVLNAEDGGEGGENPNPVKDSLAYIQLEKQNERLKEALIRLRDLSQETEQDQRHRIAEMEKDVSTLDEVQAQYEEALIKLSNAESEIEGLKLQIDDALGAEDLLVQLTERNLELGEKIEGMRITIEEYEMLQEVNNDLEQHYQETEKKLNGDLETRDMEIQALSQKIATLEEACQDYENTISQFRELVMALQSELDQLRNQTQTAQSEVASAASQTAAMMTLNLKLQSSASKNQARTIELEVKRLEAKEAQELLGIVHPYLPQMYVETDTDATSCYLLFQRLGAKADLINNIVAQAQNLPEALNGPVTEGLVGVCEMRGRISGLSTFCKRFAAILRRSDVETFLNIGRLYPDIAPLEKRIDMHIDLLRRDEFRDMECVTDVMKIQAQFDHLAETYFSGYEHDLAERELGYVLALDHDLDMCAASLGLTKTSIDVIVQDEDSVLDMGGYDADQAFFQPLQKVLDQCKSAKNLTRKLIKRVEDLSLDSAAVKPHLIPQMKALADNVDELAGFGISLAQQVMPHLSDVRAAKSPFQLATILGLVKQTATSTVAKDLKPGASAWEAVSQYVSQLLEDGNKLLPLTLEPDNVQKITGTAPWITRVAEIKAALAVNVEAERKVAQLNEEMQGLARNVRAKNQAIQESAVKIELMERRMEAAKKQADMITELETELSKIKKQERAYEKDIEQLQTDLDAAEQENAKMKTALAGQEKQATGAQPVDQPDAVPVEGSLETSYLLEQIEALRGTVRFLRSENNFLKGQDLMREIEALTPAPIVRRRAAPTPPLVPSGNSDTESDSDELDSDGPSAPPTLRTLATQTKLLYRDVIKFSSSPKVVDLSELNRKRQEMKSTKVWMPKKKMPAQQVLERKMEAERLSRRVHGLMERANLISSL</sequence>
<keyword evidence="11" id="KW-1185">Reference proteome</keyword>
<dbReference type="GO" id="GO:0000743">
    <property type="term" value="P:nuclear migration involved in conjugation with cellular fusion"/>
    <property type="evidence" value="ECO:0007669"/>
    <property type="project" value="TreeGrafter"/>
</dbReference>
<dbReference type="Pfam" id="PF01302">
    <property type="entry name" value="CAP_GLY"/>
    <property type="match status" value="1"/>
</dbReference>
<protein>
    <recommendedName>
        <fullName evidence="9">CAP-Gly domain-containing protein</fullName>
    </recommendedName>
</protein>
<feature type="region of interest" description="Disordered" evidence="8">
    <location>
        <begin position="1054"/>
        <end position="1074"/>
    </location>
</feature>
<comment type="subcellular location">
    <subcellularLocation>
        <location evidence="1">Cytoplasm</location>
        <location evidence="1">Cytoskeleton</location>
    </subcellularLocation>
</comment>
<accession>A0A8H5FDC8</accession>
<proteinExistence type="inferred from homology"/>
<evidence type="ECO:0000256" key="6">
    <source>
        <dbReference type="ARBA" id="ARBA00023054"/>
    </source>
</evidence>
<comment type="caution">
    <text evidence="10">The sequence shown here is derived from an EMBL/GenBank/DDBJ whole genome shotgun (WGS) entry which is preliminary data.</text>
</comment>
<evidence type="ECO:0000256" key="7">
    <source>
        <dbReference type="ARBA" id="ARBA00023212"/>
    </source>
</evidence>
<dbReference type="GO" id="GO:0005814">
    <property type="term" value="C:centriole"/>
    <property type="evidence" value="ECO:0007669"/>
    <property type="project" value="UniProtKB-SubCell"/>
</dbReference>
<evidence type="ECO:0000313" key="10">
    <source>
        <dbReference type="EMBL" id="KAF5332654.1"/>
    </source>
</evidence>
<gene>
    <name evidence="10" type="ORF">D9611_005200</name>
</gene>
<feature type="region of interest" description="Disordered" evidence="8">
    <location>
        <begin position="73"/>
        <end position="209"/>
    </location>
</feature>
<dbReference type="GO" id="GO:0051301">
    <property type="term" value="P:cell division"/>
    <property type="evidence" value="ECO:0007669"/>
    <property type="project" value="UniProtKB-KW"/>
</dbReference>
<feature type="region of interest" description="Disordered" evidence="8">
    <location>
        <begin position="1125"/>
        <end position="1162"/>
    </location>
</feature>
<keyword evidence="7" id="KW-0206">Cytoskeleton</keyword>
<keyword evidence="6" id="KW-0175">Coiled coil</keyword>
<dbReference type="AlphaFoldDB" id="A0A8H5FDC8"/>
<reference evidence="10 11" key="1">
    <citation type="journal article" date="2020" name="ISME J.">
        <title>Uncovering the hidden diversity of litter-decomposition mechanisms in mushroom-forming fungi.</title>
        <authorList>
            <person name="Floudas D."/>
            <person name="Bentzer J."/>
            <person name="Ahren D."/>
            <person name="Johansson T."/>
            <person name="Persson P."/>
            <person name="Tunlid A."/>
        </authorList>
    </citation>
    <scope>NUCLEOTIDE SEQUENCE [LARGE SCALE GENOMIC DNA]</scope>
    <source>
        <strain evidence="10 11">CBS 175.51</strain>
    </source>
</reference>
<dbReference type="GO" id="GO:0030286">
    <property type="term" value="C:dynein complex"/>
    <property type="evidence" value="ECO:0007669"/>
    <property type="project" value="UniProtKB-KW"/>
</dbReference>
<dbReference type="OrthoDB" id="2130750at2759"/>
<feature type="compositionally biased region" description="Acidic residues" evidence="8">
    <location>
        <begin position="1144"/>
        <end position="1153"/>
    </location>
</feature>
<dbReference type="SMART" id="SM01052">
    <property type="entry name" value="CAP_GLY"/>
    <property type="match status" value="1"/>
</dbReference>
<dbReference type="GO" id="GO:0005819">
    <property type="term" value="C:spindle"/>
    <property type="evidence" value="ECO:0007669"/>
    <property type="project" value="UniProtKB-SubCell"/>
</dbReference>
<feature type="compositionally biased region" description="Low complexity" evidence="8">
    <location>
        <begin position="163"/>
        <end position="174"/>
    </location>
</feature>
<evidence type="ECO:0000256" key="8">
    <source>
        <dbReference type="SAM" id="MobiDB-lite"/>
    </source>
</evidence>
<keyword evidence="3" id="KW-0963">Cytoplasm</keyword>
<feature type="domain" description="CAP-Gly" evidence="9">
    <location>
        <begin position="22"/>
        <end position="64"/>
    </location>
</feature>
<dbReference type="EMBL" id="JAACJK010000110">
    <property type="protein sequence ID" value="KAF5332654.1"/>
    <property type="molecule type" value="Genomic_DNA"/>
</dbReference>
<organism evidence="10 11">
    <name type="scientific">Ephemerocybe angulata</name>
    <dbReference type="NCBI Taxonomy" id="980116"/>
    <lineage>
        <taxon>Eukaryota</taxon>
        <taxon>Fungi</taxon>
        <taxon>Dikarya</taxon>
        <taxon>Basidiomycota</taxon>
        <taxon>Agaricomycotina</taxon>
        <taxon>Agaricomycetes</taxon>
        <taxon>Agaricomycetidae</taxon>
        <taxon>Agaricales</taxon>
        <taxon>Agaricineae</taxon>
        <taxon>Psathyrellaceae</taxon>
        <taxon>Ephemerocybe</taxon>
    </lineage>
</organism>
<dbReference type="GO" id="GO:0051286">
    <property type="term" value="C:cell tip"/>
    <property type="evidence" value="ECO:0007669"/>
    <property type="project" value="TreeGrafter"/>
</dbReference>
<dbReference type="PROSITE" id="PS50245">
    <property type="entry name" value="CAP_GLY_2"/>
    <property type="match status" value="1"/>
</dbReference>
<feature type="compositionally biased region" description="Polar residues" evidence="8">
    <location>
        <begin position="94"/>
        <end position="105"/>
    </location>
</feature>
<feature type="compositionally biased region" description="Low complexity" evidence="8">
    <location>
        <begin position="200"/>
        <end position="209"/>
    </location>
</feature>
<dbReference type="Proteomes" id="UP000541558">
    <property type="component" value="Unassembled WGS sequence"/>
</dbReference>
<feature type="region of interest" description="Disordered" evidence="8">
    <location>
        <begin position="217"/>
        <end position="236"/>
    </location>
</feature>
<dbReference type="GO" id="GO:0000132">
    <property type="term" value="P:establishment of mitotic spindle orientation"/>
    <property type="evidence" value="ECO:0007669"/>
    <property type="project" value="TreeGrafter"/>
</dbReference>